<evidence type="ECO:0000313" key="3">
    <source>
        <dbReference type="EMBL" id="KAG5497661.1"/>
    </source>
</evidence>
<dbReference type="RefSeq" id="XP_067755129.1">
    <property type="nucleotide sequence ID" value="XM_067899923.1"/>
</dbReference>
<evidence type="ECO:0000256" key="1">
    <source>
        <dbReference type="SAM" id="MobiDB-lite"/>
    </source>
</evidence>
<dbReference type="OrthoDB" id="262504at2759"/>
<feature type="region of interest" description="Disordered" evidence="1">
    <location>
        <begin position="520"/>
        <end position="572"/>
    </location>
</feature>
<accession>A0A836L3S7</accession>
<name>A0A836L3S7_9TRYP</name>
<sequence>MGSTNITFVSFILGFFAAVGVAFCIGFLVIQVRRVLRARSSRAYADAQIVSVQDEGEFGVNPHAQAESNRRDSSPAHRLAYNNSPIPGQSRRDNYADRDAVEYRREGNVHYCDLDGGVRPASPNAERVEGVPIETRVRPRRNLPRAPVVVHHGDQEVYLDFRGVTRVPQAGPPPLTLEEKQRLEDAQNRVASPEFYGRAEYEFRRASNRNTPTVQLSSSLLRDLQHQYGAASASAHSLAHYRSEGSVGSMSFRHGSPAGSARRARHNRQGTNPNSFSLPNGSIGSLQVFQRHNKSLTRNDLDSSTSPQKTPQPRSSPFSVHRHRHDDLESTSDDFEDASLQNNSFDARCQQLREFLLKQEQQMQGQLSPMSGPGNMMSGFDQTSLLSTSPVFIDRPGSPGASVASGGLGGLDGVRATAGSVSPLEDPSAPSHLSYTSAMVAGALPSNISTQNRRSRCATAANSSLVGLGLVTSNSHVDLSVPPSGAEPTLAGASGRPHSSAKSTHSLLLANTESASAHHHASFSGVGKGSVGRVGAPASLYDTPSPKSNHWSGSLRSPFSVPSNDPVTASDS</sequence>
<reference evidence="3 4" key="1">
    <citation type="submission" date="2021-02" db="EMBL/GenBank/DDBJ databases">
        <title>Porcisia hertigi Genome sequencing and assembly.</title>
        <authorList>
            <person name="Almutairi H."/>
            <person name="Gatherer D."/>
        </authorList>
    </citation>
    <scope>NUCLEOTIDE SEQUENCE [LARGE SCALE GENOMIC DNA]</scope>
    <source>
        <strain evidence="3 4">C119</strain>
    </source>
</reference>
<feature type="compositionally biased region" description="Polar residues" evidence="1">
    <location>
        <begin position="269"/>
        <end position="283"/>
    </location>
</feature>
<evidence type="ECO:0000256" key="2">
    <source>
        <dbReference type="SAM" id="Phobius"/>
    </source>
</evidence>
<dbReference type="GeneID" id="94290000"/>
<organism evidence="3 4">
    <name type="scientific">Porcisia hertigi</name>
    <dbReference type="NCBI Taxonomy" id="2761500"/>
    <lineage>
        <taxon>Eukaryota</taxon>
        <taxon>Discoba</taxon>
        <taxon>Euglenozoa</taxon>
        <taxon>Kinetoplastea</taxon>
        <taxon>Metakinetoplastina</taxon>
        <taxon>Trypanosomatida</taxon>
        <taxon>Trypanosomatidae</taxon>
        <taxon>Leishmaniinae</taxon>
        <taxon>Porcisia</taxon>
    </lineage>
</organism>
<gene>
    <name evidence="3" type="ORF">JKF63_03926</name>
</gene>
<dbReference type="Proteomes" id="UP000674318">
    <property type="component" value="Unassembled WGS sequence"/>
</dbReference>
<comment type="caution">
    <text evidence="3">The sequence shown here is derived from an EMBL/GenBank/DDBJ whole genome shotgun (WGS) entry which is preliminary data.</text>
</comment>
<feature type="region of interest" description="Disordered" evidence="1">
    <location>
        <begin position="297"/>
        <end position="338"/>
    </location>
</feature>
<dbReference type="KEGG" id="phet:94290000"/>
<feature type="region of interest" description="Disordered" evidence="1">
    <location>
        <begin position="64"/>
        <end position="94"/>
    </location>
</feature>
<feature type="region of interest" description="Disordered" evidence="1">
    <location>
        <begin position="479"/>
        <end position="504"/>
    </location>
</feature>
<feature type="compositionally biased region" description="Polar residues" evidence="1">
    <location>
        <begin position="545"/>
        <end position="572"/>
    </location>
</feature>
<dbReference type="EMBL" id="JAFJZO010000031">
    <property type="protein sequence ID" value="KAG5497661.1"/>
    <property type="molecule type" value="Genomic_DNA"/>
</dbReference>
<keyword evidence="2" id="KW-0472">Membrane</keyword>
<dbReference type="AlphaFoldDB" id="A0A836L3S7"/>
<evidence type="ECO:0000313" key="4">
    <source>
        <dbReference type="Proteomes" id="UP000674318"/>
    </source>
</evidence>
<keyword evidence="4" id="KW-1185">Reference proteome</keyword>
<feature type="compositionally biased region" description="Polar residues" evidence="1">
    <location>
        <begin position="297"/>
        <end position="318"/>
    </location>
</feature>
<feature type="region of interest" description="Disordered" evidence="1">
    <location>
        <begin position="247"/>
        <end position="283"/>
    </location>
</feature>
<keyword evidence="2" id="KW-1133">Transmembrane helix</keyword>
<protein>
    <submittedName>
        <fullName evidence="3">Uncharacterized protein</fullName>
    </submittedName>
</protein>
<proteinExistence type="predicted"/>
<keyword evidence="2" id="KW-0812">Transmembrane</keyword>
<feature type="transmembrane region" description="Helical" evidence="2">
    <location>
        <begin position="6"/>
        <end position="30"/>
    </location>
</feature>